<name>A0ABR0SJW5_9HYPO</name>
<feature type="transmembrane region" description="Helical" evidence="1">
    <location>
        <begin position="250"/>
        <end position="268"/>
    </location>
</feature>
<sequence length="279" mass="31746">MASSQKPLAQREMKVLSLGLLRTGSLSMCEALRIIGYKDIHHAIHSIGTPRLNKEWEIIDRACDATFPTLPTYTGKPFTREDWDEVFGDFEGATDAASFFGHELIQAYPEAKVILVIRDFEKWNKSVNGVIDIVYHPLVALSRQFEKLTGSVVSKATFKSMQGLFEAQDEATMRKNTRRIYDRHNRRIQELVPPERLLVYKLGSGWEPLCEFLGKPVPDAEFPWVNESAALKSKMMEVYRKQLSDGVKVLIPWLIGAAGLGYASWAMVKKYRVLELLDH</sequence>
<gene>
    <name evidence="2" type="ORF">PT974_05844</name>
</gene>
<dbReference type="InterPro" id="IPR027417">
    <property type="entry name" value="P-loop_NTPase"/>
</dbReference>
<dbReference type="Gene3D" id="3.40.50.300">
    <property type="entry name" value="P-loop containing nucleotide triphosphate hydrolases"/>
    <property type="match status" value="1"/>
</dbReference>
<reference evidence="2 3" key="1">
    <citation type="submission" date="2024-01" db="EMBL/GenBank/DDBJ databases">
        <title>Complete genome of Cladobotryum mycophilum ATHUM6906.</title>
        <authorList>
            <person name="Christinaki A.C."/>
            <person name="Myridakis A.I."/>
            <person name="Kouvelis V.N."/>
        </authorList>
    </citation>
    <scope>NUCLEOTIDE SEQUENCE [LARGE SCALE GENOMIC DNA]</scope>
    <source>
        <strain evidence="2 3">ATHUM6906</strain>
    </source>
</reference>
<dbReference type="Proteomes" id="UP001338125">
    <property type="component" value="Unassembled WGS sequence"/>
</dbReference>
<dbReference type="PANTHER" id="PTHR36978:SF4">
    <property type="entry name" value="P-LOOP CONTAINING NUCLEOSIDE TRIPHOSPHATE HYDROLASE PROTEIN"/>
    <property type="match status" value="1"/>
</dbReference>
<keyword evidence="1" id="KW-0812">Transmembrane</keyword>
<keyword evidence="3" id="KW-1185">Reference proteome</keyword>
<evidence type="ECO:0000313" key="3">
    <source>
        <dbReference type="Proteomes" id="UP001338125"/>
    </source>
</evidence>
<dbReference type="EMBL" id="JAVFKD010000012">
    <property type="protein sequence ID" value="KAK5992440.1"/>
    <property type="molecule type" value="Genomic_DNA"/>
</dbReference>
<protein>
    <submittedName>
        <fullName evidence="2">Uncharacterized protein</fullName>
    </submittedName>
</protein>
<evidence type="ECO:0000313" key="2">
    <source>
        <dbReference type="EMBL" id="KAK5992440.1"/>
    </source>
</evidence>
<dbReference type="SUPFAM" id="SSF52540">
    <property type="entry name" value="P-loop containing nucleoside triphosphate hydrolases"/>
    <property type="match status" value="1"/>
</dbReference>
<proteinExistence type="predicted"/>
<accession>A0ABR0SJW5</accession>
<organism evidence="2 3">
    <name type="scientific">Cladobotryum mycophilum</name>
    <dbReference type="NCBI Taxonomy" id="491253"/>
    <lineage>
        <taxon>Eukaryota</taxon>
        <taxon>Fungi</taxon>
        <taxon>Dikarya</taxon>
        <taxon>Ascomycota</taxon>
        <taxon>Pezizomycotina</taxon>
        <taxon>Sordariomycetes</taxon>
        <taxon>Hypocreomycetidae</taxon>
        <taxon>Hypocreales</taxon>
        <taxon>Hypocreaceae</taxon>
        <taxon>Cladobotryum</taxon>
    </lineage>
</organism>
<dbReference type="PANTHER" id="PTHR36978">
    <property type="entry name" value="P-LOOP CONTAINING NUCLEOTIDE TRIPHOSPHATE HYDROLASE"/>
    <property type="match status" value="1"/>
</dbReference>
<keyword evidence="1" id="KW-1133">Transmembrane helix</keyword>
<comment type="caution">
    <text evidence="2">The sequence shown here is derived from an EMBL/GenBank/DDBJ whole genome shotgun (WGS) entry which is preliminary data.</text>
</comment>
<dbReference type="Pfam" id="PF17784">
    <property type="entry name" value="Sulfotransfer_4"/>
    <property type="match status" value="1"/>
</dbReference>
<keyword evidence="1" id="KW-0472">Membrane</keyword>
<dbReference type="InterPro" id="IPR040632">
    <property type="entry name" value="Sulfotransfer_4"/>
</dbReference>
<evidence type="ECO:0000256" key="1">
    <source>
        <dbReference type="SAM" id="Phobius"/>
    </source>
</evidence>